<evidence type="ECO:0000256" key="6">
    <source>
        <dbReference type="ARBA" id="ARBA00023315"/>
    </source>
</evidence>
<dbReference type="GO" id="GO:0006612">
    <property type="term" value="P:protein targeting to membrane"/>
    <property type="evidence" value="ECO:0007669"/>
    <property type="project" value="TreeGrafter"/>
</dbReference>
<comment type="catalytic activity">
    <reaction evidence="7">
        <text>L-cysteinyl-[protein] + hexadecanoyl-CoA = S-hexadecanoyl-L-cysteinyl-[protein] + CoA</text>
        <dbReference type="Rhea" id="RHEA:36683"/>
        <dbReference type="Rhea" id="RHEA-COMP:10131"/>
        <dbReference type="Rhea" id="RHEA-COMP:11032"/>
        <dbReference type="ChEBI" id="CHEBI:29950"/>
        <dbReference type="ChEBI" id="CHEBI:57287"/>
        <dbReference type="ChEBI" id="CHEBI:57379"/>
        <dbReference type="ChEBI" id="CHEBI:74151"/>
        <dbReference type="EC" id="2.3.1.225"/>
    </reaction>
</comment>
<evidence type="ECO:0000256" key="3">
    <source>
        <dbReference type="ARBA" id="ARBA00022692"/>
    </source>
</evidence>
<evidence type="ECO:0000256" key="5">
    <source>
        <dbReference type="ARBA" id="ARBA00023136"/>
    </source>
</evidence>
<reference evidence="10" key="1">
    <citation type="journal article" date="2023" name="PLoS Negl. Trop. Dis.">
        <title>A genome sequence for Biomphalaria pfeifferi, the major vector snail for the human-infecting parasite Schistosoma mansoni.</title>
        <authorList>
            <person name="Bu L."/>
            <person name="Lu L."/>
            <person name="Laidemitt M.R."/>
            <person name="Zhang S.M."/>
            <person name="Mutuku M."/>
            <person name="Mkoji G."/>
            <person name="Steinauer M."/>
            <person name="Loker E.S."/>
        </authorList>
    </citation>
    <scope>NUCLEOTIDE SEQUENCE</scope>
    <source>
        <strain evidence="10">KasaAsao</strain>
    </source>
</reference>
<dbReference type="InterPro" id="IPR039859">
    <property type="entry name" value="PFA4/ZDH16/20/ERF2-like"/>
</dbReference>
<keyword evidence="5 7" id="KW-0472">Membrane</keyword>
<feature type="transmembrane region" description="Helical" evidence="7">
    <location>
        <begin position="14"/>
        <end position="36"/>
    </location>
</feature>
<dbReference type="GO" id="GO:0005783">
    <property type="term" value="C:endoplasmic reticulum"/>
    <property type="evidence" value="ECO:0007669"/>
    <property type="project" value="TreeGrafter"/>
</dbReference>
<evidence type="ECO:0000313" key="11">
    <source>
        <dbReference type="Proteomes" id="UP001233172"/>
    </source>
</evidence>
<evidence type="ECO:0000256" key="2">
    <source>
        <dbReference type="ARBA" id="ARBA00022679"/>
    </source>
</evidence>
<comment type="similarity">
    <text evidence="7">Belongs to the DHHC palmitoyltransferase family.</text>
</comment>
<feature type="transmembrane region" description="Helical" evidence="7">
    <location>
        <begin position="272"/>
        <end position="298"/>
    </location>
</feature>
<keyword evidence="6 7" id="KW-0012">Acyltransferase</keyword>
<feature type="transmembrane region" description="Helical" evidence="7">
    <location>
        <begin position="206"/>
        <end position="225"/>
    </location>
</feature>
<evidence type="ECO:0000256" key="7">
    <source>
        <dbReference type="RuleBase" id="RU079119"/>
    </source>
</evidence>
<keyword evidence="3 7" id="KW-0812">Transmembrane</keyword>
<dbReference type="Pfam" id="PF01529">
    <property type="entry name" value="DHHC"/>
    <property type="match status" value="1"/>
</dbReference>
<keyword evidence="2 7" id="KW-0808">Transferase</keyword>
<sequence length="423" mass="47909">MLDSWKNSTNSMDFLYFLFGYIGIFALVSVFVMFSRASPLLSNISDKLKGLCLKIVFTLVPGVVINSVTKSVDYVFNTRNHVMQLVFVVLVLGGNIIFMLDVLPLLYIFEPDKNHIFFPLFLLFTNAAAYHLCAGTDPGRVTSKNAAMLASLYKADGVLFKSGSECSTCRVIKPARSKHCKICNQCIHRFDHHCIWTNSCIGAGNLRYFLIFLVTLMAMIINGAVMSSRAMVLVVSHLKIMESGYWDPYTGQVQPVTFPVLIQHLFMQQPRCIFLITSLVMLTFLLGLFTLYHIYLLIINQTTNERYKLAFLPCDKLSSLSCNNNSTEHSAILPGESRRNGFKRCHDMHSDENERNFGLKNEGLVQSGHSKPNNNPAKTSDTKNLDSFYNRGLLHNVKEVFLPWAQLKDVKQIKIKKSRDQKT</sequence>
<accession>A0AAD8BLM7</accession>
<comment type="caution">
    <text evidence="10">The sequence shown here is derived from an EMBL/GenBank/DDBJ whole genome shotgun (WGS) entry which is preliminary data.</text>
</comment>
<evidence type="ECO:0000256" key="1">
    <source>
        <dbReference type="ARBA" id="ARBA00004141"/>
    </source>
</evidence>
<feature type="compositionally biased region" description="Polar residues" evidence="8">
    <location>
        <begin position="367"/>
        <end position="379"/>
    </location>
</feature>
<dbReference type="PROSITE" id="PS50216">
    <property type="entry name" value="DHHC"/>
    <property type="match status" value="1"/>
</dbReference>
<keyword evidence="4 7" id="KW-1133">Transmembrane helix</keyword>
<gene>
    <name evidence="10" type="ORF">Bpfe_014047</name>
</gene>
<dbReference type="GO" id="GO:0019706">
    <property type="term" value="F:protein-cysteine S-palmitoyltransferase activity"/>
    <property type="evidence" value="ECO:0007669"/>
    <property type="project" value="UniProtKB-EC"/>
</dbReference>
<dbReference type="PANTHER" id="PTHR22883">
    <property type="entry name" value="ZINC FINGER DHHC DOMAIN CONTAINING PROTEIN"/>
    <property type="match status" value="1"/>
</dbReference>
<proteinExistence type="inferred from homology"/>
<evidence type="ECO:0000259" key="9">
    <source>
        <dbReference type="Pfam" id="PF01529"/>
    </source>
</evidence>
<dbReference type="InterPro" id="IPR001594">
    <property type="entry name" value="Palmitoyltrfase_DHHC"/>
</dbReference>
<feature type="transmembrane region" description="Helical" evidence="7">
    <location>
        <begin position="85"/>
        <end position="109"/>
    </location>
</feature>
<comment type="domain">
    <text evidence="7">The DHHC domain is required for palmitoyltransferase activity.</text>
</comment>
<protein>
    <recommendedName>
        <fullName evidence="7">Palmitoyltransferase</fullName>
        <ecNumber evidence="7">2.3.1.225</ecNumber>
    </recommendedName>
</protein>
<evidence type="ECO:0000256" key="8">
    <source>
        <dbReference type="SAM" id="MobiDB-lite"/>
    </source>
</evidence>
<feature type="domain" description="Palmitoyltransferase DHHC" evidence="9">
    <location>
        <begin position="163"/>
        <end position="308"/>
    </location>
</feature>
<name>A0AAD8BLM7_BIOPF</name>
<dbReference type="AlphaFoldDB" id="A0AAD8BLM7"/>
<feature type="transmembrane region" description="Helical" evidence="7">
    <location>
        <begin position="48"/>
        <end position="65"/>
    </location>
</feature>
<comment type="subcellular location">
    <subcellularLocation>
        <location evidence="1">Membrane</location>
        <topology evidence="1">Multi-pass membrane protein</topology>
    </subcellularLocation>
</comment>
<evidence type="ECO:0000256" key="4">
    <source>
        <dbReference type="ARBA" id="ARBA00022989"/>
    </source>
</evidence>
<dbReference type="EMBL" id="JASAOG010000061">
    <property type="protein sequence ID" value="KAK0056551.1"/>
    <property type="molecule type" value="Genomic_DNA"/>
</dbReference>
<dbReference type="GO" id="GO:0016020">
    <property type="term" value="C:membrane"/>
    <property type="evidence" value="ECO:0007669"/>
    <property type="project" value="UniProtKB-SubCell"/>
</dbReference>
<dbReference type="Proteomes" id="UP001233172">
    <property type="component" value="Unassembled WGS sequence"/>
</dbReference>
<organism evidence="10 11">
    <name type="scientific">Biomphalaria pfeifferi</name>
    <name type="common">Bloodfluke planorb</name>
    <name type="synonym">Freshwater snail</name>
    <dbReference type="NCBI Taxonomy" id="112525"/>
    <lineage>
        <taxon>Eukaryota</taxon>
        <taxon>Metazoa</taxon>
        <taxon>Spiralia</taxon>
        <taxon>Lophotrochozoa</taxon>
        <taxon>Mollusca</taxon>
        <taxon>Gastropoda</taxon>
        <taxon>Heterobranchia</taxon>
        <taxon>Euthyneura</taxon>
        <taxon>Panpulmonata</taxon>
        <taxon>Hygrophila</taxon>
        <taxon>Lymnaeoidea</taxon>
        <taxon>Planorbidae</taxon>
        <taxon>Biomphalaria</taxon>
    </lineage>
</organism>
<reference evidence="10" key="2">
    <citation type="submission" date="2023-04" db="EMBL/GenBank/DDBJ databases">
        <authorList>
            <person name="Bu L."/>
            <person name="Lu L."/>
            <person name="Laidemitt M.R."/>
            <person name="Zhang S.M."/>
            <person name="Mutuku M."/>
            <person name="Mkoji G."/>
            <person name="Steinauer M."/>
            <person name="Loker E.S."/>
        </authorList>
    </citation>
    <scope>NUCLEOTIDE SEQUENCE</scope>
    <source>
        <strain evidence="10">KasaAsao</strain>
        <tissue evidence="10">Whole Snail</tissue>
    </source>
</reference>
<dbReference type="EC" id="2.3.1.225" evidence="7"/>
<feature type="transmembrane region" description="Helical" evidence="7">
    <location>
        <begin position="116"/>
        <end position="132"/>
    </location>
</feature>
<feature type="region of interest" description="Disordered" evidence="8">
    <location>
        <begin position="363"/>
        <end position="382"/>
    </location>
</feature>
<dbReference type="GO" id="GO:0005794">
    <property type="term" value="C:Golgi apparatus"/>
    <property type="evidence" value="ECO:0007669"/>
    <property type="project" value="TreeGrafter"/>
</dbReference>
<evidence type="ECO:0000313" key="10">
    <source>
        <dbReference type="EMBL" id="KAK0056551.1"/>
    </source>
</evidence>
<keyword evidence="11" id="KW-1185">Reference proteome</keyword>